<evidence type="ECO:0000256" key="4">
    <source>
        <dbReference type="ARBA" id="ARBA00011990"/>
    </source>
</evidence>
<dbReference type="CDD" id="cd05246">
    <property type="entry name" value="dTDP_GD_SDR_e"/>
    <property type="match status" value="1"/>
</dbReference>
<feature type="domain" description="NAD(P)-binding" evidence="8">
    <location>
        <begin position="4"/>
        <end position="302"/>
    </location>
</feature>
<dbReference type="EMBL" id="DSUT01000013">
    <property type="protein sequence ID" value="HGK27466.1"/>
    <property type="molecule type" value="Genomic_DNA"/>
</dbReference>
<sequence>MRLLVTGGCGFIGSNFIRRLLGLRPDCHIVNLDCLSYAAQGNNLGDIEKSDRYRLIVGRVEDPATVKTALAGVEAVVHFAAETHVDRSIAGAAPFITTNVLGTQVLLDCCRAAGIERLVYVSTDEIYGTLGETGRFTEDSPLAPRSPYAASKAAADLLCRAWFETYGLPVVIVRPSNNYGPFQFPEKFIPLAITNLLEGKPIPVYGKGQNVRDWIHVADTCRALELALERGRPGRAYNVGGGGGLSNLEVARAIAELLDRGDDAIEFVPDRPGHDLRYALDTARITSELDWAPQTDFAAGLAATVRWFCENSGWWQPLKARLQSESRGFWTG</sequence>
<evidence type="ECO:0000256" key="5">
    <source>
        <dbReference type="ARBA" id="ARBA00023027"/>
    </source>
</evidence>
<dbReference type="SUPFAM" id="SSF51735">
    <property type="entry name" value="NAD(P)-binding Rossmann-fold domains"/>
    <property type="match status" value="1"/>
</dbReference>
<dbReference type="NCBIfam" id="TIGR01181">
    <property type="entry name" value="dTDP_gluc_dehyt"/>
    <property type="match status" value="1"/>
</dbReference>
<gene>
    <name evidence="9" type="primary">rfbB</name>
    <name evidence="9" type="ORF">ENS41_00730</name>
</gene>
<dbReference type="InterPro" id="IPR005888">
    <property type="entry name" value="dTDP_Gluc_deHydtase"/>
</dbReference>
<evidence type="ECO:0000256" key="1">
    <source>
        <dbReference type="ARBA" id="ARBA00001539"/>
    </source>
</evidence>
<dbReference type="PANTHER" id="PTHR43000">
    <property type="entry name" value="DTDP-D-GLUCOSE 4,6-DEHYDRATASE-RELATED"/>
    <property type="match status" value="1"/>
</dbReference>
<evidence type="ECO:0000256" key="2">
    <source>
        <dbReference type="ARBA" id="ARBA00001911"/>
    </source>
</evidence>
<keyword evidence="6 7" id="KW-0456">Lyase</keyword>
<dbReference type="AlphaFoldDB" id="A0A7C4C9Y9"/>
<dbReference type="GO" id="GO:0008460">
    <property type="term" value="F:dTDP-glucose 4,6-dehydratase activity"/>
    <property type="evidence" value="ECO:0007669"/>
    <property type="project" value="UniProtKB-EC"/>
</dbReference>
<dbReference type="Gene3D" id="3.90.25.10">
    <property type="entry name" value="UDP-galactose 4-epimerase, domain 1"/>
    <property type="match status" value="1"/>
</dbReference>
<evidence type="ECO:0000256" key="6">
    <source>
        <dbReference type="ARBA" id="ARBA00023239"/>
    </source>
</evidence>
<comment type="similarity">
    <text evidence="3 7">Belongs to the NAD(P)-dependent epimerase/dehydratase family. dTDP-glucose dehydratase subfamily.</text>
</comment>
<evidence type="ECO:0000259" key="8">
    <source>
        <dbReference type="Pfam" id="PF16363"/>
    </source>
</evidence>
<dbReference type="Gene3D" id="3.40.50.720">
    <property type="entry name" value="NAD(P)-binding Rossmann-like Domain"/>
    <property type="match status" value="1"/>
</dbReference>
<evidence type="ECO:0000313" key="9">
    <source>
        <dbReference type="EMBL" id="HGK27466.1"/>
    </source>
</evidence>
<comment type="caution">
    <text evidence="9">The sequence shown here is derived from an EMBL/GenBank/DDBJ whole genome shotgun (WGS) entry which is preliminary data.</text>
</comment>
<keyword evidence="5" id="KW-0520">NAD</keyword>
<evidence type="ECO:0000256" key="3">
    <source>
        <dbReference type="ARBA" id="ARBA00008178"/>
    </source>
</evidence>
<dbReference type="InterPro" id="IPR036291">
    <property type="entry name" value="NAD(P)-bd_dom_sf"/>
</dbReference>
<proteinExistence type="inferred from homology"/>
<comment type="catalytic activity">
    <reaction evidence="1 7">
        <text>dTDP-alpha-D-glucose = dTDP-4-dehydro-6-deoxy-alpha-D-glucose + H2O</text>
        <dbReference type="Rhea" id="RHEA:17221"/>
        <dbReference type="ChEBI" id="CHEBI:15377"/>
        <dbReference type="ChEBI" id="CHEBI:57477"/>
        <dbReference type="ChEBI" id="CHEBI:57649"/>
        <dbReference type="EC" id="4.2.1.46"/>
    </reaction>
</comment>
<evidence type="ECO:0000256" key="7">
    <source>
        <dbReference type="RuleBase" id="RU004473"/>
    </source>
</evidence>
<organism evidence="9">
    <name type="scientific">candidate division WOR-3 bacterium</name>
    <dbReference type="NCBI Taxonomy" id="2052148"/>
    <lineage>
        <taxon>Bacteria</taxon>
        <taxon>Bacteria division WOR-3</taxon>
    </lineage>
</organism>
<comment type="cofactor">
    <cofactor evidence="2 7">
        <name>NAD(+)</name>
        <dbReference type="ChEBI" id="CHEBI:57540"/>
    </cofactor>
</comment>
<dbReference type="Pfam" id="PF16363">
    <property type="entry name" value="GDP_Man_Dehyd"/>
    <property type="match status" value="1"/>
</dbReference>
<name>A0A7C4C9Y9_UNCW3</name>
<accession>A0A7C4C9Y9</accession>
<reference evidence="9" key="1">
    <citation type="journal article" date="2020" name="mSystems">
        <title>Genome- and Community-Level Interaction Insights into Carbon Utilization and Element Cycling Functions of Hydrothermarchaeota in Hydrothermal Sediment.</title>
        <authorList>
            <person name="Zhou Z."/>
            <person name="Liu Y."/>
            <person name="Xu W."/>
            <person name="Pan J."/>
            <person name="Luo Z.H."/>
            <person name="Li M."/>
        </authorList>
    </citation>
    <scope>NUCLEOTIDE SEQUENCE [LARGE SCALE GENOMIC DNA]</scope>
    <source>
        <strain evidence="9">SpSt-488</strain>
    </source>
</reference>
<dbReference type="EC" id="4.2.1.46" evidence="4 7"/>
<protein>
    <recommendedName>
        <fullName evidence="4 7">dTDP-glucose 4,6-dehydratase</fullName>
        <ecNumber evidence="4 7">4.2.1.46</ecNumber>
    </recommendedName>
</protein>
<dbReference type="InterPro" id="IPR016040">
    <property type="entry name" value="NAD(P)-bd_dom"/>
</dbReference>
<dbReference type="GO" id="GO:0009225">
    <property type="term" value="P:nucleotide-sugar metabolic process"/>
    <property type="evidence" value="ECO:0007669"/>
    <property type="project" value="InterPro"/>
</dbReference>